<comment type="caution">
    <text evidence="1">The sequence shown here is derived from an EMBL/GenBank/DDBJ whole genome shotgun (WGS) entry which is preliminary data.</text>
</comment>
<name>A0A498CJF9_9FIRM</name>
<keyword evidence="2" id="KW-1185">Reference proteome</keyword>
<dbReference type="AlphaFoldDB" id="A0A498CJF9"/>
<gene>
    <name evidence="1" type="ORF">D4A47_13635</name>
</gene>
<evidence type="ECO:0008006" key="3">
    <source>
        <dbReference type="Google" id="ProtNLM"/>
    </source>
</evidence>
<sequence length="166" mass="17055">MKPSLNTQRRRAFCVYMARGFPPEEAARKAGFGAGDCGMQSAALLGDAKVRRSIARLRKELSFGAPASLARAGLERIALGDAAGALPLLSGEGGPASTADLFHVAEVRLPKGGGVEIKFCDRLKALSLLAGLDGGEQNAAGSLLAALARSAQAPADDPRAEDRANG</sequence>
<protein>
    <recommendedName>
        <fullName evidence="3">Terminase small subunit</fullName>
    </recommendedName>
</protein>
<proteinExistence type="predicted"/>
<evidence type="ECO:0000313" key="1">
    <source>
        <dbReference type="EMBL" id="RLL06920.1"/>
    </source>
</evidence>
<dbReference type="Proteomes" id="UP000276301">
    <property type="component" value="Unassembled WGS sequence"/>
</dbReference>
<reference evidence="1 2" key="1">
    <citation type="submission" date="2018-10" db="EMBL/GenBank/DDBJ databases">
        <title>Anaerotruncus faecis sp. nov., isolated from human feces.</title>
        <authorList>
            <person name="Wang Y.-J."/>
        </authorList>
    </citation>
    <scope>NUCLEOTIDE SEQUENCE [LARGE SCALE GENOMIC DNA]</scope>
    <source>
        <strain evidence="1 2">22A2-44</strain>
    </source>
</reference>
<organism evidence="1 2">
    <name type="scientific">Anaerotruncus massiliensis</name>
    <name type="common">ex Liu et al. 2021</name>
    <dbReference type="NCBI Taxonomy" id="2321404"/>
    <lineage>
        <taxon>Bacteria</taxon>
        <taxon>Bacillati</taxon>
        <taxon>Bacillota</taxon>
        <taxon>Clostridia</taxon>
        <taxon>Eubacteriales</taxon>
        <taxon>Oscillospiraceae</taxon>
        <taxon>Anaerotruncus</taxon>
    </lineage>
</organism>
<dbReference type="EMBL" id="RCHT01000055">
    <property type="protein sequence ID" value="RLL06920.1"/>
    <property type="molecule type" value="Genomic_DNA"/>
</dbReference>
<accession>A0A498CJF9</accession>
<dbReference type="RefSeq" id="WP_121587703.1">
    <property type="nucleotide sequence ID" value="NZ_RCHT01000055.1"/>
</dbReference>
<evidence type="ECO:0000313" key="2">
    <source>
        <dbReference type="Proteomes" id="UP000276301"/>
    </source>
</evidence>